<dbReference type="AlphaFoldDB" id="A0AAU9TRE9"/>
<evidence type="ECO:0008006" key="3">
    <source>
        <dbReference type="Google" id="ProtNLM"/>
    </source>
</evidence>
<proteinExistence type="predicted"/>
<accession>A0AAU9TRE9</accession>
<name>A0AAU9TRE9_EUPED</name>
<organism evidence="1 2">
    <name type="scientific">Euphydryas editha</name>
    <name type="common">Edith's checkerspot</name>
    <dbReference type="NCBI Taxonomy" id="104508"/>
    <lineage>
        <taxon>Eukaryota</taxon>
        <taxon>Metazoa</taxon>
        <taxon>Ecdysozoa</taxon>
        <taxon>Arthropoda</taxon>
        <taxon>Hexapoda</taxon>
        <taxon>Insecta</taxon>
        <taxon>Pterygota</taxon>
        <taxon>Neoptera</taxon>
        <taxon>Endopterygota</taxon>
        <taxon>Lepidoptera</taxon>
        <taxon>Glossata</taxon>
        <taxon>Ditrysia</taxon>
        <taxon>Papilionoidea</taxon>
        <taxon>Nymphalidae</taxon>
        <taxon>Nymphalinae</taxon>
        <taxon>Euphydryas</taxon>
    </lineage>
</organism>
<dbReference type="EMBL" id="CAKOGL010000008">
    <property type="protein sequence ID" value="CAH2089279.1"/>
    <property type="molecule type" value="Genomic_DNA"/>
</dbReference>
<evidence type="ECO:0000313" key="1">
    <source>
        <dbReference type="EMBL" id="CAH2089279.1"/>
    </source>
</evidence>
<gene>
    <name evidence="1" type="ORF">EEDITHA_LOCUS5351</name>
</gene>
<comment type="caution">
    <text evidence="1">The sequence shown here is derived from an EMBL/GenBank/DDBJ whole genome shotgun (WGS) entry which is preliminary data.</text>
</comment>
<sequence>MGRKRKNLIYTYFDYNENNKTSKCLIENCEQVLRGNHGANLMRHFYTQHRRLHDQILQENNKNKENVSPHKHDNHIKVMKHCCQLVTIHGRPFSILEDNAFKNLLSLIPNSSPLSVNIKNVKTMIQEHAYDIRK</sequence>
<protein>
    <recommendedName>
        <fullName evidence="3">BED-type domain-containing protein</fullName>
    </recommendedName>
</protein>
<evidence type="ECO:0000313" key="2">
    <source>
        <dbReference type="Proteomes" id="UP001153954"/>
    </source>
</evidence>
<dbReference type="Proteomes" id="UP001153954">
    <property type="component" value="Unassembled WGS sequence"/>
</dbReference>
<reference evidence="1" key="1">
    <citation type="submission" date="2022-03" db="EMBL/GenBank/DDBJ databases">
        <authorList>
            <person name="Tunstrom K."/>
        </authorList>
    </citation>
    <scope>NUCLEOTIDE SEQUENCE</scope>
</reference>
<keyword evidence="2" id="KW-1185">Reference proteome</keyword>